<accession>A0AAV6UJA5</accession>
<name>A0AAV6UJA5_9ARAC</name>
<comment type="caution">
    <text evidence="1">The sequence shown here is derived from an EMBL/GenBank/DDBJ whole genome shotgun (WGS) entry which is preliminary data.</text>
</comment>
<organism evidence="1 2">
    <name type="scientific">Oedothorax gibbosus</name>
    <dbReference type="NCBI Taxonomy" id="931172"/>
    <lineage>
        <taxon>Eukaryota</taxon>
        <taxon>Metazoa</taxon>
        <taxon>Ecdysozoa</taxon>
        <taxon>Arthropoda</taxon>
        <taxon>Chelicerata</taxon>
        <taxon>Arachnida</taxon>
        <taxon>Araneae</taxon>
        <taxon>Araneomorphae</taxon>
        <taxon>Entelegynae</taxon>
        <taxon>Araneoidea</taxon>
        <taxon>Linyphiidae</taxon>
        <taxon>Erigoninae</taxon>
        <taxon>Oedothorax</taxon>
    </lineage>
</organism>
<reference evidence="1 2" key="1">
    <citation type="journal article" date="2022" name="Nat. Ecol. Evol.">
        <title>A masculinizing supergene underlies an exaggerated male reproductive morph in a spider.</title>
        <authorList>
            <person name="Hendrickx F."/>
            <person name="De Corte Z."/>
            <person name="Sonet G."/>
            <person name="Van Belleghem S.M."/>
            <person name="Kostlbacher S."/>
            <person name="Vangestel C."/>
        </authorList>
    </citation>
    <scope>NUCLEOTIDE SEQUENCE [LARGE SCALE GENOMIC DNA]</scope>
    <source>
        <strain evidence="1">W744_W776</strain>
    </source>
</reference>
<dbReference type="EMBL" id="JAFNEN010000372">
    <property type="protein sequence ID" value="KAG8184477.1"/>
    <property type="molecule type" value="Genomic_DNA"/>
</dbReference>
<evidence type="ECO:0000313" key="2">
    <source>
        <dbReference type="Proteomes" id="UP000827092"/>
    </source>
</evidence>
<protein>
    <submittedName>
        <fullName evidence="1">Uncharacterized protein</fullName>
    </submittedName>
</protein>
<gene>
    <name evidence="1" type="ORF">JTE90_002324</name>
</gene>
<keyword evidence="2" id="KW-1185">Reference proteome</keyword>
<evidence type="ECO:0000313" key="1">
    <source>
        <dbReference type="EMBL" id="KAG8184477.1"/>
    </source>
</evidence>
<sequence>MVHDLCNFEGGVFDTLRGSPPYSKVGLCTLIPTPPQPPRSTYLPELDQKHPKMQTTRVCRQNLYVCPIDGDL</sequence>
<proteinExistence type="predicted"/>
<dbReference type="Proteomes" id="UP000827092">
    <property type="component" value="Unassembled WGS sequence"/>
</dbReference>
<dbReference type="AlphaFoldDB" id="A0AAV6UJA5"/>